<dbReference type="RefSeq" id="WP_025797710.1">
    <property type="nucleotide sequence ID" value="NZ_CP009706.1"/>
</dbReference>
<dbReference type="AlphaFoldDB" id="A0A097R4F5"/>
<organism evidence="1 2">
    <name type="scientific">Hafnia alvei FB1</name>
    <dbReference type="NCBI Taxonomy" id="1453496"/>
    <lineage>
        <taxon>Bacteria</taxon>
        <taxon>Pseudomonadati</taxon>
        <taxon>Pseudomonadota</taxon>
        <taxon>Gammaproteobacteria</taxon>
        <taxon>Enterobacterales</taxon>
        <taxon>Hafniaceae</taxon>
        <taxon>Hafnia</taxon>
    </lineage>
</organism>
<evidence type="ECO:0000313" key="2">
    <source>
        <dbReference type="Proteomes" id="UP000029986"/>
    </source>
</evidence>
<proteinExistence type="predicted"/>
<keyword evidence="2" id="KW-1185">Reference proteome</keyword>
<accession>A0A097R4F5</accession>
<dbReference type="eggNOG" id="COG4718">
    <property type="taxonomic scope" value="Bacteria"/>
</dbReference>
<dbReference type="EMBL" id="CP009706">
    <property type="protein sequence ID" value="AIU73604.1"/>
    <property type="molecule type" value="Genomic_DNA"/>
</dbReference>
<dbReference type="Pfam" id="PF05939">
    <property type="entry name" value="Phage_min_tail"/>
    <property type="match status" value="1"/>
</dbReference>
<dbReference type="InterPro" id="IPR010265">
    <property type="entry name" value="Phage_lambda_TipM"/>
</dbReference>
<name>A0A097R4F5_HAFAL</name>
<sequence>MAIETFQWSPRTNAAADATFRIRKAQFGDGYVQVAGDGINFRAQNWDLNFVGSEAYISAIAGFLDRHAGRTSFQWKPPLSPLGLYRCEQYKPNALGGGNYSLSATFIQAFHP</sequence>
<evidence type="ECO:0000313" key="1">
    <source>
        <dbReference type="EMBL" id="AIU73604.1"/>
    </source>
</evidence>
<protein>
    <submittedName>
        <fullName evidence="1">Minor tail family protein</fullName>
    </submittedName>
</protein>
<dbReference type="KEGG" id="hav:AT03_15200"/>
<dbReference type="HOGENOM" id="CLU_142717_0_0_6"/>
<gene>
    <name evidence="1" type="ORF">AT03_15200</name>
</gene>
<dbReference type="OrthoDB" id="8607203at2"/>
<dbReference type="PATRIC" id="fig|1453496.5.peg.3108"/>
<dbReference type="Proteomes" id="UP000029986">
    <property type="component" value="Chromosome"/>
</dbReference>
<reference evidence="1 2" key="1">
    <citation type="journal article" date="2014" name="Gut Pathog.">
        <title>Gene clusters of Hafnia alvei strain FB1 important in survival and pathogenesis: a draft genome perspective.</title>
        <authorList>
            <person name="Tan J.Y."/>
            <person name="Yin W.F."/>
            <person name="Chan K.G."/>
        </authorList>
    </citation>
    <scope>NUCLEOTIDE SEQUENCE [LARGE SCALE GENOMIC DNA]</scope>
    <source>
        <strain evidence="1 2">FB1</strain>
    </source>
</reference>